<comment type="caution">
    <text evidence="7">The sequence shown here is derived from an EMBL/GenBank/DDBJ whole genome shotgun (WGS) entry which is preliminary data.</text>
</comment>
<dbReference type="Pfam" id="PF00877">
    <property type="entry name" value="NLPC_P60"/>
    <property type="match status" value="1"/>
</dbReference>
<dbReference type="InterPro" id="IPR002477">
    <property type="entry name" value="Peptidoglycan-bd-like"/>
</dbReference>
<evidence type="ECO:0000256" key="2">
    <source>
        <dbReference type="ARBA" id="ARBA00022670"/>
    </source>
</evidence>
<feature type="compositionally biased region" description="Polar residues" evidence="5">
    <location>
        <begin position="13"/>
        <end position="22"/>
    </location>
</feature>
<feature type="domain" description="NlpC/P60" evidence="6">
    <location>
        <begin position="116"/>
        <end position="233"/>
    </location>
</feature>
<keyword evidence="2" id="KW-0645">Protease</keyword>
<proteinExistence type="inferred from homology"/>
<protein>
    <submittedName>
        <fullName evidence="7">NlpC/P60 family protein</fullName>
    </submittedName>
</protein>
<dbReference type="InterPro" id="IPR000064">
    <property type="entry name" value="NLP_P60_dom"/>
</dbReference>
<dbReference type="Pfam" id="PF01471">
    <property type="entry name" value="PG_binding_1"/>
    <property type="match status" value="1"/>
</dbReference>
<dbReference type="Proteomes" id="UP001595896">
    <property type="component" value="Unassembled WGS sequence"/>
</dbReference>
<dbReference type="EMBL" id="JBHSGK010000003">
    <property type="protein sequence ID" value="MFC4735291.1"/>
    <property type="molecule type" value="Genomic_DNA"/>
</dbReference>
<dbReference type="PANTHER" id="PTHR47053:SF1">
    <property type="entry name" value="MUREIN DD-ENDOPEPTIDASE MEPH-RELATED"/>
    <property type="match status" value="1"/>
</dbReference>
<keyword evidence="8" id="KW-1185">Reference proteome</keyword>
<evidence type="ECO:0000313" key="7">
    <source>
        <dbReference type="EMBL" id="MFC4735291.1"/>
    </source>
</evidence>
<feature type="region of interest" description="Disordered" evidence="5">
    <location>
        <begin position="1"/>
        <end position="22"/>
    </location>
</feature>
<keyword evidence="3" id="KW-0378">Hydrolase</keyword>
<dbReference type="RefSeq" id="WP_377907917.1">
    <property type="nucleotide sequence ID" value="NZ_JBHSGK010000003.1"/>
</dbReference>
<dbReference type="Gene3D" id="1.10.101.10">
    <property type="entry name" value="PGBD-like superfamily/PGBD"/>
    <property type="match status" value="1"/>
</dbReference>
<dbReference type="PROSITE" id="PS51935">
    <property type="entry name" value="NLPC_P60"/>
    <property type="match status" value="1"/>
</dbReference>
<feature type="region of interest" description="Disordered" evidence="5">
    <location>
        <begin position="95"/>
        <end position="114"/>
    </location>
</feature>
<organism evidence="7 8">
    <name type="scientific">Bacillus daqingensis</name>
    <dbReference type="NCBI Taxonomy" id="872396"/>
    <lineage>
        <taxon>Bacteria</taxon>
        <taxon>Bacillati</taxon>
        <taxon>Bacillota</taxon>
        <taxon>Bacilli</taxon>
        <taxon>Bacillales</taxon>
        <taxon>Bacillaceae</taxon>
        <taxon>Bacillus</taxon>
    </lineage>
</organism>
<evidence type="ECO:0000313" key="8">
    <source>
        <dbReference type="Proteomes" id="UP001595896"/>
    </source>
</evidence>
<dbReference type="InterPro" id="IPR036365">
    <property type="entry name" value="PGBD-like_sf"/>
</dbReference>
<dbReference type="SUPFAM" id="SSF54001">
    <property type="entry name" value="Cysteine proteinases"/>
    <property type="match status" value="1"/>
</dbReference>
<evidence type="ECO:0000259" key="6">
    <source>
        <dbReference type="PROSITE" id="PS51935"/>
    </source>
</evidence>
<accession>A0ABV9NR05</accession>
<dbReference type="PANTHER" id="PTHR47053">
    <property type="entry name" value="MUREIN DD-ENDOPEPTIDASE MEPH-RELATED"/>
    <property type="match status" value="1"/>
</dbReference>
<keyword evidence="4" id="KW-0788">Thiol protease</keyword>
<dbReference type="InterPro" id="IPR038765">
    <property type="entry name" value="Papain-like_cys_pep_sf"/>
</dbReference>
<evidence type="ECO:0000256" key="3">
    <source>
        <dbReference type="ARBA" id="ARBA00022801"/>
    </source>
</evidence>
<dbReference type="Gene3D" id="3.90.1720.10">
    <property type="entry name" value="endopeptidase domain like (from Nostoc punctiforme)"/>
    <property type="match status" value="1"/>
</dbReference>
<evidence type="ECO:0000256" key="4">
    <source>
        <dbReference type="ARBA" id="ARBA00022807"/>
    </source>
</evidence>
<comment type="similarity">
    <text evidence="1">Belongs to the peptidase C40 family.</text>
</comment>
<evidence type="ECO:0000256" key="1">
    <source>
        <dbReference type="ARBA" id="ARBA00007074"/>
    </source>
</evidence>
<dbReference type="SUPFAM" id="SSF47090">
    <property type="entry name" value="PGBD-like"/>
    <property type="match status" value="1"/>
</dbReference>
<evidence type="ECO:0000256" key="5">
    <source>
        <dbReference type="SAM" id="MobiDB-lite"/>
    </source>
</evidence>
<feature type="compositionally biased region" description="Polar residues" evidence="5">
    <location>
        <begin position="95"/>
        <end position="110"/>
    </location>
</feature>
<name>A0ABV9NR05_9BACI</name>
<sequence>MTIISSGGPMTPPQTAIRSTSYGDRSDFVKELQQLLADKGYNKRSNVDGIFGPITKRAVQKYQQSAGISHANGNFFGTAGPKTLGSLGLFQAGSSSKSTASAPQTETASVRESADGSFAERVIASGKSHMGTRYVWGGDTPSGFDCSGFIQYAFKENGKNLPRTVAQMWDAGTRVDKPQKGDLVFFETRTGPSHAGIYLGNNKFLHSGASTGVTVTSMDNSYWKQRYLGAKSM</sequence>
<gene>
    <name evidence="7" type="ORF">ACFO4L_01720</name>
</gene>
<reference evidence="8" key="1">
    <citation type="journal article" date="2019" name="Int. J. Syst. Evol. Microbiol.">
        <title>The Global Catalogue of Microorganisms (GCM) 10K type strain sequencing project: providing services to taxonomists for standard genome sequencing and annotation.</title>
        <authorList>
            <consortium name="The Broad Institute Genomics Platform"/>
            <consortium name="The Broad Institute Genome Sequencing Center for Infectious Disease"/>
            <person name="Wu L."/>
            <person name="Ma J."/>
        </authorList>
    </citation>
    <scope>NUCLEOTIDE SEQUENCE [LARGE SCALE GENOMIC DNA]</scope>
    <source>
        <strain evidence="8">JCM 12165</strain>
    </source>
</reference>
<dbReference type="InterPro" id="IPR036366">
    <property type="entry name" value="PGBDSf"/>
</dbReference>
<dbReference type="InterPro" id="IPR051202">
    <property type="entry name" value="Peptidase_C40"/>
</dbReference>